<reference evidence="2 3" key="1">
    <citation type="submission" date="2015-11" db="EMBL/GenBank/DDBJ databases">
        <title>Genomic analysis of 38 Legionella species identifies large and diverse effector repertoires.</title>
        <authorList>
            <person name="Burstein D."/>
            <person name="Amaro F."/>
            <person name="Zusman T."/>
            <person name="Lifshitz Z."/>
            <person name="Cohen O."/>
            <person name="Gilbert J.A."/>
            <person name="Pupko T."/>
            <person name="Shuman H.A."/>
            <person name="Segal G."/>
        </authorList>
    </citation>
    <scope>NUCLEOTIDE SEQUENCE [LARGE SCALE GENOMIC DNA]</scope>
    <source>
        <strain evidence="2 3">BL-540</strain>
    </source>
</reference>
<sequence>MKREEYKQNIAICMERIASLPASEIKYHLARLIHCLQETNNDFSRKFLNDSLDLVAALNEVMGVGLTSQKMVRQAYAKVMLKYRRLCHLAALDRIHNKIVHYLLLLGSSLVAFISGTLGGLIGSFAGLARGIWNLDNPFSSFALGLTAGILLGGIIGFRLPQKLLNNELIKQLRLCLEGIDECITLLKEGRIQPFSYYREQVKTKLLEDYFAKDMDAFEEFLQRTDVNYEVCTMYAQFLSPRFERFLGHHAFIKINLQVDREPMFIEFSTGKPNLERPITQQESRVVSGEMIVDMLALHEQLQVNHACTATYIITKMKPGEVDCFSYLNTILMGSSQTPVAVKRFNGRENWIGRNVIGFFMQKLNSFEEDNVEFKATAGLATTA</sequence>
<feature type="transmembrane region" description="Helical" evidence="1">
    <location>
        <begin position="102"/>
        <end position="127"/>
    </location>
</feature>
<evidence type="ECO:0000256" key="1">
    <source>
        <dbReference type="SAM" id="Phobius"/>
    </source>
</evidence>
<keyword evidence="1" id="KW-0472">Membrane</keyword>
<organism evidence="2 3">
    <name type="scientific">Legionella jordanis</name>
    <dbReference type="NCBI Taxonomy" id="456"/>
    <lineage>
        <taxon>Bacteria</taxon>
        <taxon>Pseudomonadati</taxon>
        <taxon>Pseudomonadota</taxon>
        <taxon>Gammaproteobacteria</taxon>
        <taxon>Legionellales</taxon>
        <taxon>Legionellaceae</taxon>
        <taxon>Legionella</taxon>
    </lineage>
</organism>
<dbReference type="AlphaFoldDB" id="A0A0W0VFS2"/>
<protein>
    <submittedName>
        <fullName evidence="2">Uncharacterized protein</fullName>
    </submittedName>
</protein>
<comment type="caution">
    <text evidence="2">The sequence shown here is derived from an EMBL/GenBank/DDBJ whole genome shotgun (WGS) entry which is preliminary data.</text>
</comment>
<proteinExistence type="predicted"/>
<name>A0A0W0VFS2_9GAMM</name>
<evidence type="ECO:0000313" key="2">
    <source>
        <dbReference type="EMBL" id="KTD19011.1"/>
    </source>
</evidence>
<gene>
    <name evidence="2" type="ORF">Ljor_0234</name>
</gene>
<dbReference type="STRING" id="456.Ljor_0234"/>
<feature type="transmembrane region" description="Helical" evidence="1">
    <location>
        <begin position="139"/>
        <end position="158"/>
    </location>
</feature>
<accession>A0A0W0VFS2</accession>
<dbReference type="Proteomes" id="UP000055035">
    <property type="component" value="Unassembled WGS sequence"/>
</dbReference>
<dbReference type="OrthoDB" id="5646298at2"/>
<keyword evidence="1" id="KW-1133">Transmembrane helix</keyword>
<dbReference type="PATRIC" id="fig|456.5.peg.250"/>
<keyword evidence="3" id="KW-1185">Reference proteome</keyword>
<dbReference type="RefSeq" id="WP_126320115.1">
    <property type="nucleotide sequence ID" value="NZ_CAAAIC010000005.1"/>
</dbReference>
<evidence type="ECO:0000313" key="3">
    <source>
        <dbReference type="Proteomes" id="UP000055035"/>
    </source>
</evidence>
<dbReference type="EMBL" id="LNYJ01000003">
    <property type="protein sequence ID" value="KTD19011.1"/>
    <property type="molecule type" value="Genomic_DNA"/>
</dbReference>
<keyword evidence="1" id="KW-0812">Transmembrane</keyword>